<evidence type="ECO:0000256" key="9">
    <source>
        <dbReference type="RuleBase" id="RU003657"/>
    </source>
</evidence>
<dbReference type="UniPathway" id="UPA00031">
    <property type="reaction ID" value="UER00010"/>
</dbReference>
<keyword evidence="2 9" id="KW-0028">Amino-acid biosynthesis</keyword>
<dbReference type="OMA" id="GNYGHFV"/>
<evidence type="ECO:0000256" key="7">
    <source>
        <dbReference type="ARBA" id="ARBA00047838"/>
    </source>
</evidence>
<dbReference type="GO" id="GO:0000107">
    <property type="term" value="F:imidazoleglycerol-phosphate synthase activity"/>
    <property type="evidence" value="ECO:0007669"/>
    <property type="project" value="TreeGrafter"/>
</dbReference>
<dbReference type="KEGG" id="ehx:EMIHUDRAFT_426730"/>
<comment type="catalytic activity">
    <reaction evidence="8">
        <text>L-glutamine + H2O = L-glutamate + NH4(+)</text>
        <dbReference type="Rhea" id="RHEA:15889"/>
        <dbReference type="ChEBI" id="CHEBI:15377"/>
        <dbReference type="ChEBI" id="CHEBI:28938"/>
        <dbReference type="ChEBI" id="CHEBI:29985"/>
        <dbReference type="ChEBI" id="CHEBI:58359"/>
        <dbReference type="EC" id="3.5.1.2"/>
    </reaction>
</comment>
<name>A0A0D3K5Z1_EMIH1</name>
<evidence type="ECO:0000313" key="12">
    <source>
        <dbReference type="Proteomes" id="UP000013827"/>
    </source>
</evidence>
<evidence type="ECO:0000256" key="2">
    <source>
        <dbReference type="ARBA" id="ARBA00022605"/>
    </source>
</evidence>
<organism evidence="11 12">
    <name type="scientific">Emiliania huxleyi (strain CCMP1516)</name>
    <dbReference type="NCBI Taxonomy" id="280463"/>
    <lineage>
        <taxon>Eukaryota</taxon>
        <taxon>Haptista</taxon>
        <taxon>Haptophyta</taxon>
        <taxon>Prymnesiophyceae</taxon>
        <taxon>Isochrysidales</taxon>
        <taxon>Noelaerhabdaceae</taxon>
        <taxon>Emiliania</taxon>
    </lineage>
</organism>
<dbReference type="InterPro" id="IPR017926">
    <property type="entry name" value="GATASE"/>
</dbReference>
<keyword evidence="4" id="KW-0315">Glutamine amidotransferase</keyword>
<evidence type="ECO:0000256" key="1">
    <source>
        <dbReference type="ARBA" id="ARBA00005091"/>
    </source>
</evidence>
<keyword evidence="6" id="KW-0456">Lyase</keyword>
<dbReference type="AlphaFoldDB" id="A0A0D3K5Z1"/>
<evidence type="ECO:0000313" key="11">
    <source>
        <dbReference type="EnsemblProtists" id="EOD31176"/>
    </source>
</evidence>
<dbReference type="CDD" id="cd01748">
    <property type="entry name" value="GATase1_IGP_Synthase"/>
    <property type="match status" value="1"/>
</dbReference>
<reference evidence="11" key="2">
    <citation type="submission" date="2024-10" db="UniProtKB">
        <authorList>
            <consortium name="EnsemblProtists"/>
        </authorList>
    </citation>
    <scope>IDENTIFICATION</scope>
</reference>
<dbReference type="GO" id="GO:0016829">
    <property type="term" value="F:lyase activity"/>
    <property type="evidence" value="ECO:0007669"/>
    <property type="project" value="UniProtKB-KW"/>
</dbReference>
<evidence type="ECO:0000256" key="3">
    <source>
        <dbReference type="ARBA" id="ARBA00022801"/>
    </source>
</evidence>
<dbReference type="PaxDb" id="2903-EOD31176"/>
<dbReference type="InterPro" id="IPR010139">
    <property type="entry name" value="Imidazole-glycPsynth_HisH"/>
</dbReference>
<dbReference type="RefSeq" id="XP_005783605.1">
    <property type="nucleotide sequence ID" value="XM_005783548.1"/>
</dbReference>
<protein>
    <recommendedName>
        <fullName evidence="10">Glutamine amidotransferase domain-containing protein</fullName>
    </recommendedName>
</protein>
<dbReference type="PANTHER" id="PTHR21235:SF2">
    <property type="entry name" value="IMIDAZOLE GLYCEROL PHOSPHATE SYNTHASE HISHF"/>
    <property type="match status" value="1"/>
</dbReference>
<comment type="pathway">
    <text evidence="1">Amino-acid biosynthesis; L-histidine biosynthesis; L-histidine from 5-phospho-alpha-D-ribose 1-diphosphate: step 5/9.</text>
</comment>
<dbReference type="HOGENOM" id="CLU_037550_0_0_1"/>
<feature type="domain" description="Glutamine amidotransferase" evidence="10">
    <location>
        <begin position="6"/>
        <end position="193"/>
    </location>
</feature>
<accession>A0A0D3K5Z1</accession>
<dbReference type="InterPro" id="IPR006062">
    <property type="entry name" value="His_biosynth"/>
</dbReference>
<keyword evidence="3" id="KW-0378">Hydrolase</keyword>
<dbReference type="InterPro" id="IPR011060">
    <property type="entry name" value="RibuloseP-bd_barrel"/>
</dbReference>
<dbReference type="GO" id="GO:0004359">
    <property type="term" value="F:glutaminase activity"/>
    <property type="evidence" value="ECO:0007669"/>
    <property type="project" value="UniProtKB-EC"/>
</dbReference>
<dbReference type="InterPro" id="IPR029062">
    <property type="entry name" value="Class_I_gatase-like"/>
</dbReference>
<dbReference type="Pfam" id="PF00977">
    <property type="entry name" value="His_biosynth"/>
    <property type="match status" value="1"/>
</dbReference>
<dbReference type="PROSITE" id="PS51257">
    <property type="entry name" value="PROKAR_LIPOPROTEIN"/>
    <property type="match status" value="1"/>
</dbReference>
<dbReference type="GeneID" id="17276449"/>
<dbReference type="Proteomes" id="UP000013827">
    <property type="component" value="Unassembled WGS sequence"/>
</dbReference>
<dbReference type="eggNOG" id="KOG0623">
    <property type="taxonomic scope" value="Eukaryota"/>
</dbReference>
<keyword evidence="5 9" id="KW-0368">Histidine biosynthesis</keyword>
<comment type="catalytic activity">
    <reaction evidence="7">
        <text>5-[(5-phospho-1-deoxy-D-ribulos-1-ylimino)methylamino]-1-(5-phospho-beta-D-ribosyl)imidazole-4-carboxamide + L-glutamine = D-erythro-1-(imidazol-4-yl)glycerol 3-phosphate + 5-amino-1-(5-phospho-beta-D-ribosyl)imidazole-4-carboxamide + L-glutamate + H(+)</text>
        <dbReference type="Rhea" id="RHEA:24793"/>
        <dbReference type="ChEBI" id="CHEBI:15378"/>
        <dbReference type="ChEBI" id="CHEBI:29985"/>
        <dbReference type="ChEBI" id="CHEBI:58278"/>
        <dbReference type="ChEBI" id="CHEBI:58359"/>
        <dbReference type="ChEBI" id="CHEBI:58475"/>
        <dbReference type="ChEBI" id="CHEBI:58525"/>
        <dbReference type="EC" id="4.3.2.10"/>
    </reaction>
</comment>
<proteinExistence type="inferred from homology"/>
<dbReference type="NCBIfam" id="TIGR01855">
    <property type="entry name" value="IMP_synth_hisH"/>
    <property type="match status" value="1"/>
</dbReference>
<evidence type="ECO:0000256" key="5">
    <source>
        <dbReference type="ARBA" id="ARBA00023102"/>
    </source>
</evidence>
<dbReference type="EnsemblProtists" id="EOD31176">
    <property type="protein sequence ID" value="EOD31176"/>
    <property type="gene ID" value="EMIHUDRAFT_426730"/>
</dbReference>
<dbReference type="GO" id="GO:0000105">
    <property type="term" value="P:L-histidine biosynthetic process"/>
    <property type="evidence" value="ECO:0007669"/>
    <property type="project" value="UniProtKB-KW"/>
</dbReference>
<dbReference type="PANTHER" id="PTHR21235">
    <property type="entry name" value="IMIDAZOLE GLYCEROL PHOSPHATE SYNTHASE SUBUNIT HISF/H IGP SYNTHASE SUBUNIT HISF/H"/>
    <property type="match status" value="1"/>
</dbReference>
<evidence type="ECO:0000256" key="6">
    <source>
        <dbReference type="ARBA" id="ARBA00023239"/>
    </source>
</evidence>
<evidence type="ECO:0000256" key="4">
    <source>
        <dbReference type="ARBA" id="ARBA00022962"/>
    </source>
</evidence>
<sequence>MTRVTLLDYGAGNVKSLYNALVALGCDVEQTDKPEAVASAAILFFPGVGAFGSCMAMLERKQLVEPLRAYIRAGRPFLGICLGMQTLFESSEESPGVAGLGVVPGAVGRFDVASHGLCVPQIGWNGVAAAQPSPLLGSLAEGDALYFVHSFRVPRSEAVAPWVLCETEYGDRFVSGVANGKVAAVQFHPEKSGAVGLALLGAFLASSTAEPPPRAVAAAAAGGGSTRPRLGAGKLSAGPCRRIVACLDVRANDAGDLVVTKGDQYDCREKARGAGGGEVRNLGKPVALARRRREEGARPPPSAFFTRLAVSRYYEEGADEVTFLNITGFRECPLTDLPMLKVNAHTRTHLPPPPRLPAGGIKDLVDAQGTRSSALQVADAYFRAGADKVSLGSDAAEAARAYLERGGTCDGSTSIEAISAKYGAQACVVSIDPRRVWVADAAAAEGHALADHAGPLGRGGRGPAGESLCWYECTLQGGRKGSGLDVVQVARAVEALGAGELLVNCIDCDGHAGFDLPLMAMLKAAVSIPVIASSGAGAPEHFSEVFRSTQVEAALAASIFHRRTVAISAVKECCATAGFAVRAAATPSQEFAPPPESE</sequence>
<dbReference type="Pfam" id="PF00117">
    <property type="entry name" value="GATase"/>
    <property type="match status" value="1"/>
</dbReference>
<dbReference type="Gene3D" id="3.40.50.880">
    <property type="match status" value="1"/>
</dbReference>
<keyword evidence="12" id="KW-1185">Reference proteome</keyword>
<dbReference type="Gene3D" id="3.20.20.70">
    <property type="entry name" value="Aldolase class I"/>
    <property type="match status" value="2"/>
</dbReference>
<dbReference type="PROSITE" id="PS51273">
    <property type="entry name" value="GATASE_TYPE_1"/>
    <property type="match status" value="1"/>
</dbReference>
<evidence type="ECO:0000259" key="10">
    <source>
        <dbReference type="Pfam" id="PF00117"/>
    </source>
</evidence>
<reference evidence="12" key="1">
    <citation type="journal article" date="2013" name="Nature">
        <title>Pan genome of the phytoplankton Emiliania underpins its global distribution.</title>
        <authorList>
            <person name="Read B.A."/>
            <person name="Kegel J."/>
            <person name="Klute M.J."/>
            <person name="Kuo A."/>
            <person name="Lefebvre S.C."/>
            <person name="Maumus F."/>
            <person name="Mayer C."/>
            <person name="Miller J."/>
            <person name="Monier A."/>
            <person name="Salamov A."/>
            <person name="Young J."/>
            <person name="Aguilar M."/>
            <person name="Claverie J.M."/>
            <person name="Frickenhaus S."/>
            <person name="Gonzalez K."/>
            <person name="Herman E.K."/>
            <person name="Lin Y.C."/>
            <person name="Napier J."/>
            <person name="Ogata H."/>
            <person name="Sarno A.F."/>
            <person name="Shmutz J."/>
            <person name="Schroeder D."/>
            <person name="de Vargas C."/>
            <person name="Verret F."/>
            <person name="von Dassow P."/>
            <person name="Valentin K."/>
            <person name="Van de Peer Y."/>
            <person name="Wheeler G."/>
            <person name="Dacks J.B."/>
            <person name="Delwiche C.F."/>
            <person name="Dyhrman S.T."/>
            <person name="Glockner G."/>
            <person name="John U."/>
            <person name="Richards T."/>
            <person name="Worden A.Z."/>
            <person name="Zhang X."/>
            <person name="Grigoriev I.V."/>
            <person name="Allen A.E."/>
            <person name="Bidle K."/>
            <person name="Borodovsky M."/>
            <person name="Bowler C."/>
            <person name="Brownlee C."/>
            <person name="Cock J.M."/>
            <person name="Elias M."/>
            <person name="Gladyshev V.N."/>
            <person name="Groth M."/>
            <person name="Guda C."/>
            <person name="Hadaegh A."/>
            <person name="Iglesias-Rodriguez M.D."/>
            <person name="Jenkins J."/>
            <person name="Jones B.M."/>
            <person name="Lawson T."/>
            <person name="Leese F."/>
            <person name="Lindquist E."/>
            <person name="Lobanov A."/>
            <person name="Lomsadze A."/>
            <person name="Malik S.B."/>
            <person name="Marsh M.E."/>
            <person name="Mackinder L."/>
            <person name="Mock T."/>
            <person name="Mueller-Roeber B."/>
            <person name="Pagarete A."/>
            <person name="Parker M."/>
            <person name="Probert I."/>
            <person name="Quesneville H."/>
            <person name="Raines C."/>
            <person name="Rensing S.A."/>
            <person name="Riano-Pachon D.M."/>
            <person name="Richier S."/>
            <person name="Rokitta S."/>
            <person name="Shiraiwa Y."/>
            <person name="Soanes D.M."/>
            <person name="van der Giezen M."/>
            <person name="Wahlund T.M."/>
            <person name="Williams B."/>
            <person name="Wilson W."/>
            <person name="Wolfe G."/>
            <person name="Wurch L.L."/>
        </authorList>
    </citation>
    <scope>NUCLEOTIDE SEQUENCE</scope>
</reference>
<dbReference type="SUPFAM" id="SSF51366">
    <property type="entry name" value="Ribulose-phoshate binding barrel"/>
    <property type="match status" value="1"/>
</dbReference>
<dbReference type="InterPro" id="IPR013785">
    <property type="entry name" value="Aldolase_TIM"/>
</dbReference>
<dbReference type="STRING" id="2903.R1F752"/>
<comment type="similarity">
    <text evidence="9">Belongs to the HisA/HisF family.</text>
</comment>
<dbReference type="SUPFAM" id="SSF52317">
    <property type="entry name" value="Class I glutamine amidotransferase-like"/>
    <property type="match status" value="1"/>
</dbReference>
<dbReference type="HAMAP" id="MF_00278">
    <property type="entry name" value="HisH"/>
    <property type="match status" value="1"/>
</dbReference>
<dbReference type="InterPro" id="IPR050064">
    <property type="entry name" value="IGPS_HisA/HisF"/>
</dbReference>
<evidence type="ECO:0000256" key="8">
    <source>
        <dbReference type="ARBA" id="ARBA00049534"/>
    </source>
</evidence>